<proteinExistence type="predicted"/>
<dbReference type="RefSeq" id="WP_157799133.1">
    <property type="nucleotide sequence ID" value="NZ_PGFJ01000002.1"/>
</dbReference>
<name>A0A2H9VL81_9SPHI</name>
<dbReference type="Proteomes" id="UP000242687">
    <property type="component" value="Unassembled WGS sequence"/>
</dbReference>
<comment type="caution">
    <text evidence="1">The sequence shown here is derived from an EMBL/GenBank/DDBJ whole genome shotgun (WGS) entry which is preliminary data.</text>
</comment>
<sequence>MKRNHILRIGTLIVSLGVQNGYSQKLPNIQKESVVAPVNIKVDGKATEWDSNFKAQNSATELLYTLSNDNNNLYLIVQTKYRDVIDKIMRGGITLNVYPTLNKKSENHVSVTYPWLDGPEMSKLTGLLAVKNYPESNRESEAVTVDDLNKAFKERSKLIAVAGFSSVNEPEISVYNDAGIQAAANFVDEYYTCELAVPLKYLLLPDKGSKPFAYQIKVNEPRPITPKYDGSGTPPPPPPPMLKTAVAATDFWGEYTLAGK</sequence>
<organism evidence="1 2">
    <name type="scientific">Mucilaginibacter auburnensis</name>
    <dbReference type="NCBI Taxonomy" id="1457233"/>
    <lineage>
        <taxon>Bacteria</taxon>
        <taxon>Pseudomonadati</taxon>
        <taxon>Bacteroidota</taxon>
        <taxon>Sphingobacteriia</taxon>
        <taxon>Sphingobacteriales</taxon>
        <taxon>Sphingobacteriaceae</taxon>
        <taxon>Mucilaginibacter</taxon>
    </lineage>
</organism>
<protein>
    <submittedName>
        <fullName evidence="1">Uncharacterized protein</fullName>
    </submittedName>
</protein>
<accession>A0A2H9VL81</accession>
<dbReference type="AlphaFoldDB" id="A0A2H9VL81"/>
<reference evidence="1 2" key="1">
    <citation type="submission" date="2017-11" db="EMBL/GenBank/DDBJ databases">
        <title>Genomic Encyclopedia of Archaeal and Bacterial Type Strains, Phase II (KMG-II): From Individual Species to Whole Genera.</title>
        <authorList>
            <person name="Goeker M."/>
        </authorList>
    </citation>
    <scope>NUCLEOTIDE SEQUENCE [LARGE SCALE GENOMIC DNA]</scope>
    <source>
        <strain evidence="1 2">DSM 28175</strain>
    </source>
</reference>
<evidence type="ECO:0000313" key="2">
    <source>
        <dbReference type="Proteomes" id="UP000242687"/>
    </source>
</evidence>
<gene>
    <name evidence="1" type="ORF">CLV57_2222</name>
</gene>
<evidence type="ECO:0000313" key="1">
    <source>
        <dbReference type="EMBL" id="PJJ79098.1"/>
    </source>
</evidence>
<keyword evidence="2" id="KW-1185">Reference proteome</keyword>
<dbReference type="OrthoDB" id="1523672at2"/>
<dbReference type="EMBL" id="PGFJ01000002">
    <property type="protein sequence ID" value="PJJ79098.1"/>
    <property type="molecule type" value="Genomic_DNA"/>
</dbReference>